<name>A0ABC8QQ51_9AQUA</name>
<comment type="caution">
    <text evidence="3">The sequence shown here is derived from an EMBL/GenBank/DDBJ whole genome shotgun (WGS) entry which is preliminary data.</text>
</comment>
<keyword evidence="5" id="KW-1185">Reference proteome</keyword>
<feature type="region of interest" description="Disordered" evidence="2">
    <location>
        <begin position="1"/>
        <end position="75"/>
    </location>
</feature>
<feature type="coiled-coil region" evidence="1">
    <location>
        <begin position="260"/>
        <end position="319"/>
    </location>
</feature>
<dbReference type="AlphaFoldDB" id="A0ABC8QQ51"/>
<evidence type="ECO:0000256" key="2">
    <source>
        <dbReference type="SAM" id="MobiDB-lite"/>
    </source>
</evidence>
<dbReference type="PANTHER" id="PTHR33499">
    <property type="entry name" value="OS12G0282400 PROTEIN-RELATED"/>
    <property type="match status" value="1"/>
</dbReference>
<feature type="compositionally biased region" description="Low complexity" evidence="2">
    <location>
        <begin position="17"/>
        <end position="27"/>
    </location>
</feature>
<reference evidence="3 5" key="1">
    <citation type="submission" date="2024-02" db="EMBL/GenBank/DDBJ databases">
        <authorList>
            <person name="Vignale AGUSTIN F."/>
            <person name="Sosa J E."/>
            <person name="Modenutti C."/>
        </authorList>
    </citation>
    <scope>NUCLEOTIDE SEQUENCE [LARGE SCALE GENOMIC DNA]</scope>
</reference>
<evidence type="ECO:0000313" key="5">
    <source>
        <dbReference type="Proteomes" id="UP001642360"/>
    </source>
</evidence>
<protein>
    <submittedName>
        <fullName evidence="3">Uncharacterized protein</fullName>
    </submittedName>
</protein>
<gene>
    <name evidence="3" type="ORF">ILEXP_LOCUS1765</name>
    <name evidence="4" type="ORF">ILEXP_LOCUS31129</name>
</gene>
<dbReference type="EMBL" id="CAUOFW020000647">
    <property type="protein sequence ID" value="CAK9134834.1"/>
    <property type="molecule type" value="Genomic_DNA"/>
</dbReference>
<keyword evidence="1" id="KW-0175">Coiled coil</keyword>
<proteinExistence type="predicted"/>
<feature type="compositionally biased region" description="Polar residues" evidence="2">
    <location>
        <begin position="28"/>
        <end position="52"/>
    </location>
</feature>
<organism evidence="3 5">
    <name type="scientific">Ilex paraguariensis</name>
    <name type="common">yerba mate</name>
    <dbReference type="NCBI Taxonomy" id="185542"/>
    <lineage>
        <taxon>Eukaryota</taxon>
        <taxon>Viridiplantae</taxon>
        <taxon>Streptophyta</taxon>
        <taxon>Embryophyta</taxon>
        <taxon>Tracheophyta</taxon>
        <taxon>Spermatophyta</taxon>
        <taxon>Magnoliopsida</taxon>
        <taxon>eudicotyledons</taxon>
        <taxon>Gunneridae</taxon>
        <taxon>Pentapetalae</taxon>
        <taxon>asterids</taxon>
        <taxon>campanulids</taxon>
        <taxon>Aquifoliales</taxon>
        <taxon>Aquifoliaceae</taxon>
        <taxon>Ilex</taxon>
    </lineage>
</organism>
<evidence type="ECO:0000256" key="1">
    <source>
        <dbReference type="SAM" id="Coils"/>
    </source>
</evidence>
<evidence type="ECO:0000313" key="4">
    <source>
        <dbReference type="EMBL" id="CAK9162266.1"/>
    </source>
</evidence>
<sequence>MAGLGKRGTARRGGGQLSLLLPVSLPSDKQTQVGANGRTSPLTQESHGSKSVHTVPLPKGHVEHNVESSSTRRKWGPTQNIDLAKIKKQAGEKLNVEMPKELGRIVGLECQPLITKLGCIVWKHAPLQVTKWELFNLHDELVKDITFAQMNTQYQNHHHKLHKNYFLPHPTTEVAMQHSPPGVPQEDWNYLSSYFSSDEFKKMSAQNARNQAMQNTPNIAQTGEVLGPIELYKITHDSNKKLSWVNDRAHHNYPSRSLSKHHNKSELEAANKRANELEEKLSAQQKDMKVIKGTKKATNEILQVLMEQMQEATQNVTNEIWQALMKQMQDERHMSTLAPDSLSW</sequence>
<dbReference type="Proteomes" id="UP001642360">
    <property type="component" value="Unassembled WGS sequence"/>
</dbReference>
<dbReference type="EMBL" id="CAUOFW020003835">
    <property type="protein sequence ID" value="CAK9162266.1"/>
    <property type="molecule type" value="Genomic_DNA"/>
</dbReference>
<accession>A0ABC8QQ51</accession>
<dbReference type="PANTHER" id="PTHR33499:SF11">
    <property type="entry name" value="NO APICAL MERISTEM-ASSOCIATED C-TERMINAL DOMAIN-CONTAINING PROTEIN"/>
    <property type="match status" value="1"/>
</dbReference>
<evidence type="ECO:0000313" key="3">
    <source>
        <dbReference type="EMBL" id="CAK9134834.1"/>
    </source>
</evidence>